<dbReference type="OrthoDB" id="5899624at2759"/>
<evidence type="ECO:0000313" key="2">
    <source>
        <dbReference type="Proteomes" id="UP000024635"/>
    </source>
</evidence>
<comment type="caution">
    <text evidence="1">The sequence shown here is derived from an EMBL/GenBank/DDBJ whole genome shotgun (WGS) entry which is preliminary data.</text>
</comment>
<proteinExistence type="predicted"/>
<gene>
    <name evidence="1" type="primary">Acey_s0119.g841</name>
    <name evidence="1" type="ORF">Y032_0119g841</name>
</gene>
<reference evidence="2" key="1">
    <citation type="journal article" date="2015" name="Nat. Genet.">
        <title>The genome and transcriptome of the zoonotic hookworm Ancylostoma ceylanicum identify infection-specific gene families.</title>
        <authorList>
            <person name="Schwarz E.M."/>
            <person name="Hu Y."/>
            <person name="Antoshechkin I."/>
            <person name="Miller M.M."/>
            <person name="Sternberg P.W."/>
            <person name="Aroian R.V."/>
        </authorList>
    </citation>
    <scope>NUCLEOTIDE SEQUENCE</scope>
    <source>
        <strain evidence="2">HY135</strain>
    </source>
</reference>
<evidence type="ECO:0000313" key="1">
    <source>
        <dbReference type="EMBL" id="EYB99916.1"/>
    </source>
</evidence>
<dbReference type="Proteomes" id="UP000024635">
    <property type="component" value="Unassembled WGS sequence"/>
</dbReference>
<name>A0A016TB82_9BILA</name>
<evidence type="ECO:0008006" key="3">
    <source>
        <dbReference type="Google" id="ProtNLM"/>
    </source>
</evidence>
<dbReference type="Gene3D" id="3.40.33.10">
    <property type="entry name" value="CAP"/>
    <property type="match status" value="1"/>
</dbReference>
<dbReference type="InterPro" id="IPR035940">
    <property type="entry name" value="CAP_sf"/>
</dbReference>
<organism evidence="1 2">
    <name type="scientific">Ancylostoma ceylanicum</name>
    <dbReference type="NCBI Taxonomy" id="53326"/>
    <lineage>
        <taxon>Eukaryota</taxon>
        <taxon>Metazoa</taxon>
        <taxon>Ecdysozoa</taxon>
        <taxon>Nematoda</taxon>
        <taxon>Chromadorea</taxon>
        <taxon>Rhabditida</taxon>
        <taxon>Rhabditina</taxon>
        <taxon>Rhabditomorpha</taxon>
        <taxon>Strongyloidea</taxon>
        <taxon>Ancylostomatidae</taxon>
        <taxon>Ancylostomatinae</taxon>
        <taxon>Ancylostoma</taxon>
    </lineage>
</organism>
<dbReference type="EMBL" id="JARK01001455">
    <property type="protein sequence ID" value="EYB99916.1"/>
    <property type="molecule type" value="Genomic_DNA"/>
</dbReference>
<protein>
    <recommendedName>
        <fullName evidence="3">SCP domain-containing protein</fullName>
    </recommendedName>
</protein>
<accession>A0A016TB82</accession>
<sequence length="228" mass="26311">MGWSCELEKLAFAGLNETCSKKSPTAPDGLTGFFDYIEKPEETPWPYRKVWGLGFWFSEIDHTIMDAPDDGAPVFYYEVNRNYSNVLITAVLEGKFHDLWKSREWENWGCPIIMKRTVFNRNLKLIRYDASRIGCAGMFCNGTKDQYNLFCLTDKPPLEKYEIIYYAGKGPCPAGRCRQGYECHEMTGLCVRRSWHTTTTPPPTTTCKKIYVNFGILLDARDNCKEEE</sequence>
<dbReference type="AlphaFoldDB" id="A0A016TB82"/>
<keyword evidence="2" id="KW-1185">Reference proteome</keyword>